<accession>A0A2Z5G088</accession>
<dbReference type="Proteomes" id="UP000253606">
    <property type="component" value="Chromosome"/>
</dbReference>
<sequence>MISGRFRVWIGPRLWFAETNFNLLSWNCEPGGGLGDWRTLYNEKSR</sequence>
<organism evidence="1 2">
    <name type="scientific">Acidisarcina polymorpha</name>
    <dbReference type="NCBI Taxonomy" id="2211140"/>
    <lineage>
        <taxon>Bacteria</taxon>
        <taxon>Pseudomonadati</taxon>
        <taxon>Acidobacteriota</taxon>
        <taxon>Terriglobia</taxon>
        <taxon>Terriglobales</taxon>
        <taxon>Acidobacteriaceae</taxon>
        <taxon>Acidisarcina</taxon>
    </lineage>
</organism>
<proteinExistence type="predicted"/>
<dbReference type="AlphaFoldDB" id="A0A2Z5G088"/>
<gene>
    <name evidence="1" type="ORF">ACPOL_3278</name>
</gene>
<dbReference type="EMBL" id="CP030840">
    <property type="protein sequence ID" value="AXC12571.1"/>
    <property type="molecule type" value="Genomic_DNA"/>
</dbReference>
<evidence type="ECO:0000313" key="1">
    <source>
        <dbReference type="EMBL" id="AXC12571.1"/>
    </source>
</evidence>
<keyword evidence="2" id="KW-1185">Reference proteome</keyword>
<protein>
    <submittedName>
        <fullName evidence="1">Uncharacterized protein</fullName>
    </submittedName>
</protein>
<dbReference type="KEGG" id="abas:ACPOL_3278"/>
<reference evidence="1 2" key="1">
    <citation type="journal article" date="2018" name="Front. Microbiol.">
        <title>Hydrolytic Capabilities as a Key to Environmental Success: Chitinolytic and Cellulolytic Acidobacteria From Acidic Sub-arctic Soils and Boreal Peatlands.</title>
        <authorList>
            <person name="Belova S.E."/>
            <person name="Ravin N.V."/>
            <person name="Pankratov T.A."/>
            <person name="Rakitin A.L."/>
            <person name="Ivanova A.A."/>
            <person name="Beletsky A.V."/>
            <person name="Mardanov A.V."/>
            <person name="Sinninghe Damste J.S."/>
            <person name="Dedysh S.N."/>
        </authorList>
    </citation>
    <scope>NUCLEOTIDE SEQUENCE [LARGE SCALE GENOMIC DNA]</scope>
    <source>
        <strain evidence="1 2">SBC82</strain>
    </source>
</reference>
<name>A0A2Z5G088_9BACT</name>
<evidence type="ECO:0000313" key="2">
    <source>
        <dbReference type="Proteomes" id="UP000253606"/>
    </source>
</evidence>